<dbReference type="AlphaFoldDB" id="A0A1I7WWY0"/>
<evidence type="ECO:0000313" key="2">
    <source>
        <dbReference type="WBParaSite" id="Hba_09693"/>
    </source>
</evidence>
<protein>
    <submittedName>
        <fullName evidence="2">Uncharacterized protein</fullName>
    </submittedName>
</protein>
<proteinExistence type="predicted"/>
<name>A0A1I7WWY0_HETBA</name>
<accession>A0A1I7WWY0</accession>
<reference evidence="2" key="1">
    <citation type="submission" date="2016-11" db="UniProtKB">
        <authorList>
            <consortium name="WormBaseParasite"/>
        </authorList>
    </citation>
    <scope>IDENTIFICATION</scope>
</reference>
<evidence type="ECO:0000313" key="1">
    <source>
        <dbReference type="Proteomes" id="UP000095283"/>
    </source>
</evidence>
<dbReference type="WBParaSite" id="Hba_09693">
    <property type="protein sequence ID" value="Hba_09693"/>
    <property type="gene ID" value="Hba_09693"/>
</dbReference>
<sequence length="99" mass="11556">MSNNYLRNIEESLGEFPILLEALNQFSYDMKLMIADSLQLSLGSHFVTWMNSHDNRFTLKNLFKTLKREIEDNQREGNGYLQISFTVSNNGFKIISRCD</sequence>
<organism evidence="1 2">
    <name type="scientific">Heterorhabditis bacteriophora</name>
    <name type="common">Entomopathogenic nematode worm</name>
    <dbReference type="NCBI Taxonomy" id="37862"/>
    <lineage>
        <taxon>Eukaryota</taxon>
        <taxon>Metazoa</taxon>
        <taxon>Ecdysozoa</taxon>
        <taxon>Nematoda</taxon>
        <taxon>Chromadorea</taxon>
        <taxon>Rhabditida</taxon>
        <taxon>Rhabditina</taxon>
        <taxon>Rhabditomorpha</taxon>
        <taxon>Strongyloidea</taxon>
        <taxon>Heterorhabditidae</taxon>
        <taxon>Heterorhabditis</taxon>
    </lineage>
</organism>
<keyword evidence="1" id="KW-1185">Reference proteome</keyword>
<dbReference type="Proteomes" id="UP000095283">
    <property type="component" value="Unplaced"/>
</dbReference>